<sequence length="314" mass="35198">MSSRGNQQQHGGSDPGEVPGEVPEEFWSLPTRYLGDGKFQQLRDDVGSIRLRSRPNPAATSGRGRPASRNDTKTQSSSATSRTRASGNSGKGSFGGVSKSPVYTKFVYTNRQDLANVDQTAMDNNGSKAVSTSEGNIKPMPKKKAAPFSERSHGSKASLEKPKVRCVQCHSTEHFLKDCLFASCGYIIGCTLCNTLAHSVDDCQRFIDMSLKDKVRVLVHERAWRPVLKTAKPWWEYLREYALTEDATIPLGFPWSCNFTIAKYDEDEGLYLPRLQRRWDQDHNEIHLVTDPMHKNGKAVALLYWYGQIWPAQP</sequence>
<name>A0A395SYM0_9HYPO</name>
<accession>A0A395SYM0</accession>
<feature type="compositionally biased region" description="Polar residues" evidence="1">
    <location>
        <begin position="118"/>
        <end position="135"/>
    </location>
</feature>
<evidence type="ECO:0000313" key="2">
    <source>
        <dbReference type="EMBL" id="RGP77296.1"/>
    </source>
</evidence>
<gene>
    <name evidence="2" type="ORF">FLONG3_4594</name>
</gene>
<dbReference type="STRING" id="694270.A0A395SYM0"/>
<proteinExistence type="predicted"/>
<dbReference type="Proteomes" id="UP000266234">
    <property type="component" value="Unassembled WGS sequence"/>
</dbReference>
<dbReference type="AlphaFoldDB" id="A0A395SYM0"/>
<feature type="region of interest" description="Disordered" evidence="1">
    <location>
        <begin position="118"/>
        <end position="156"/>
    </location>
</feature>
<keyword evidence="3" id="KW-1185">Reference proteome</keyword>
<organism evidence="2 3">
    <name type="scientific">Fusarium longipes</name>
    <dbReference type="NCBI Taxonomy" id="694270"/>
    <lineage>
        <taxon>Eukaryota</taxon>
        <taxon>Fungi</taxon>
        <taxon>Dikarya</taxon>
        <taxon>Ascomycota</taxon>
        <taxon>Pezizomycotina</taxon>
        <taxon>Sordariomycetes</taxon>
        <taxon>Hypocreomycetidae</taxon>
        <taxon>Hypocreales</taxon>
        <taxon>Nectriaceae</taxon>
        <taxon>Fusarium</taxon>
    </lineage>
</organism>
<feature type="compositionally biased region" description="Low complexity" evidence="1">
    <location>
        <begin position="76"/>
        <end position="88"/>
    </location>
</feature>
<reference evidence="2 3" key="1">
    <citation type="journal article" date="2018" name="PLoS Pathog.">
        <title>Evolution of structural diversity of trichothecenes, a family of toxins produced by plant pathogenic and entomopathogenic fungi.</title>
        <authorList>
            <person name="Proctor R.H."/>
            <person name="McCormick S.P."/>
            <person name="Kim H.S."/>
            <person name="Cardoza R.E."/>
            <person name="Stanley A.M."/>
            <person name="Lindo L."/>
            <person name="Kelly A."/>
            <person name="Brown D.W."/>
            <person name="Lee T."/>
            <person name="Vaughan M.M."/>
            <person name="Alexander N.J."/>
            <person name="Busman M."/>
            <person name="Gutierrez S."/>
        </authorList>
    </citation>
    <scope>NUCLEOTIDE SEQUENCE [LARGE SCALE GENOMIC DNA]</scope>
    <source>
        <strain evidence="2 3">NRRL 20695</strain>
    </source>
</reference>
<evidence type="ECO:0000313" key="3">
    <source>
        <dbReference type="Proteomes" id="UP000266234"/>
    </source>
</evidence>
<evidence type="ECO:0000256" key="1">
    <source>
        <dbReference type="SAM" id="MobiDB-lite"/>
    </source>
</evidence>
<protein>
    <submittedName>
        <fullName evidence="2">Uncharacterized protein</fullName>
    </submittedName>
</protein>
<feature type="compositionally biased region" description="Polar residues" evidence="1">
    <location>
        <begin position="1"/>
        <end position="11"/>
    </location>
</feature>
<dbReference type="EMBL" id="PXOG01000099">
    <property type="protein sequence ID" value="RGP77296.1"/>
    <property type="molecule type" value="Genomic_DNA"/>
</dbReference>
<dbReference type="OrthoDB" id="5099850at2759"/>
<comment type="caution">
    <text evidence="2">The sequence shown here is derived from an EMBL/GenBank/DDBJ whole genome shotgun (WGS) entry which is preliminary data.</text>
</comment>
<feature type="region of interest" description="Disordered" evidence="1">
    <location>
        <begin position="1"/>
        <end position="96"/>
    </location>
</feature>